<evidence type="ECO:0000256" key="5">
    <source>
        <dbReference type="ARBA" id="ARBA00022989"/>
    </source>
</evidence>
<comment type="similarity">
    <text evidence="2">Belongs to the EamA transporter family.</text>
</comment>
<dbReference type="PANTHER" id="PTHR32322:SF18">
    <property type="entry name" value="S-ADENOSYLMETHIONINE_S-ADENOSYLHOMOCYSTEINE TRANSPORTER"/>
    <property type="match status" value="1"/>
</dbReference>
<feature type="transmembrane region" description="Helical" evidence="7">
    <location>
        <begin position="185"/>
        <end position="202"/>
    </location>
</feature>
<feature type="transmembrane region" description="Helical" evidence="7">
    <location>
        <begin position="214"/>
        <end position="235"/>
    </location>
</feature>
<proteinExistence type="inferred from homology"/>
<feature type="transmembrane region" description="Helical" evidence="7">
    <location>
        <begin position="95"/>
        <end position="114"/>
    </location>
</feature>
<dbReference type="InterPro" id="IPR037185">
    <property type="entry name" value="EmrE-like"/>
</dbReference>
<feature type="transmembrane region" description="Helical" evidence="7">
    <location>
        <begin position="247"/>
        <end position="264"/>
    </location>
</feature>
<keyword evidence="3" id="KW-1003">Cell membrane</keyword>
<feature type="transmembrane region" description="Helical" evidence="7">
    <location>
        <begin position="146"/>
        <end position="164"/>
    </location>
</feature>
<dbReference type="SUPFAM" id="SSF103481">
    <property type="entry name" value="Multidrug resistance efflux transporter EmrE"/>
    <property type="match status" value="2"/>
</dbReference>
<feature type="transmembrane region" description="Helical" evidence="7">
    <location>
        <begin position="270"/>
        <end position="286"/>
    </location>
</feature>
<feature type="transmembrane region" description="Helical" evidence="7">
    <location>
        <begin position="121"/>
        <end position="140"/>
    </location>
</feature>
<evidence type="ECO:0000256" key="4">
    <source>
        <dbReference type="ARBA" id="ARBA00022692"/>
    </source>
</evidence>
<organism evidence="9 10">
    <name type="scientific">Aequitasia blattaphilus</name>
    <dbReference type="NCBI Taxonomy" id="2949332"/>
    <lineage>
        <taxon>Bacteria</taxon>
        <taxon>Bacillati</taxon>
        <taxon>Bacillota</taxon>
        <taxon>Clostridia</taxon>
        <taxon>Lachnospirales</taxon>
        <taxon>Lachnospiraceae</taxon>
        <taxon>Aequitasia</taxon>
    </lineage>
</organism>
<feature type="domain" description="EamA" evidence="8">
    <location>
        <begin position="149"/>
        <end position="285"/>
    </location>
</feature>
<feature type="domain" description="EamA" evidence="8">
    <location>
        <begin position="6"/>
        <end position="138"/>
    </location>
</feature>
<reference evidence="9 10" key="1">
    <citation type="journal article" date="2022" name="Genome Biol. Evol.">
        <title>Host diet, physiology and behaviors set the stage for Lachnospiraceae cladogenesis.</title>
        <authorList>
            <person name="Vera-Ponce De Leon A."/>
            <person name="Schneider M."/>
            <person name="Jahnes B.C."/>
            <person name="Sadowski V."/>
            <person name="Camuy-Velez L.A."/>
            <person name="Duan J."/>
            <person name="Sabree Z.L."/>
        </authorList>
    </citation>
    <scope>NUCLEOTIDE SEQUENCE [LARGE SCALE GENOMIC DNA]</scope>
    <source>
        <strain evidence="9 10">PAL113</strain>
    </source>
</reference>
<dbReference type="InterPro" id="IPR000620">
    <property type="entry name" value="EamA_dom"/>
</dbReference>
<dbReference type="InterPro" id="IPR050638">
    <property type="entry name" value="AA-Vitamin_Transporters"/>
</dbReference>
<accession>A0ABT1E6V0</accession>
<comment type="subcellular location">
    <subcellularLocation>
        <location evidence="1">Cell membrane</location>
        <topology evidence="1">Multi-pass membrane protein</topology>
    </subcellularLocation>
</comment>
<evidence type="ECO:0000259" key="8">
    <source>
        <dbReference type="Pfam" id="PF00892"/>
    </source>
</evidence>
<name>A0ABT1E6V0_9FIRM</name>
<dbReference type="RefSeq" id="WP_262065275.1">
    <property type="nucleotide sequence ID" value="NZ_JAMXOD010000003.1"/>
</dbReference>
<feature type="transmembrane region" description="Helical" evidence="7">
    <location>
        <begin position="38"/>
        <end position="54"/>
    </location>
</feature>
<keyword evidence="10" id="KW-1185">Reference proteome</keyword>
<feature type="transmembrane region" description="Helical" evidence="7">
    <location>
        <begin position="12"/>
        <end position="32"/>
    </location>
</feature>
<keyword evidence="4 7" id="KW-0812">Transmembrane</keyword>
<feature type="transmembrane region" description="Helical" evidence="7">
    <location>
        <begin position="66"/>
        <end position="89"/>
    </location>
</feature>
<protein>
    <submittedName>
        <fullName evidence="9">DMT family transporter</fullName>
    </submittedName>
</protein>
<evidence type="ECO:0000256" key="6">
    <source>
        <dbReference type="ARBA" id="ARBA00023136"/>
    </source>
</evidence>
<evidence type="ECO:0000256" key="1">
    <source>
        <dbReference type="ARBA" id="ARBA00004651"/>
    </source>
</evidence>
<dbReference type="Proteomes" id="UP001523566">
    <property type="component" value="Unassembled WGS sequence"/>
</dbReference>
<evidence type="ECO:0000313" key="9">
    <source>
        <dbReference type="EMBL" id="MCP1101493.1"/>
    </source>
</evidence>
<sequence length="297" mass="32782">MDKKILGHSFALVTGIIWGVTFISTKILLIPFKPIEVLFLRFVIGFFALLILRPKKLGFTGFKRELLFASAGLTGVTFYFLCENIALTYTQASNVGVIVSIAPLFTVVLSRFFMKEERLSPAFITGLVAAMTGVCLISINGARLSLNPKGDLLAVGAAIVWSFYSLLSKKISNYGYHTILSTRRIFLYGVIFMVPFLPLFKFSPDIAQLKNPLYLFNLLFLGLLASAICYVTWNYAIKILGPVKTSVYIYIVPLVSVITSVLILGEQVTLLSIAGTVLTLIGLLISEQPFKKIAKNN</sequence>
<comment type="caution">
    <text evidence="9">The sequence shown here is derived from an EMBL/GenBank/DDBJ whole genome shotgun (WGS) entry which is preliminary data.</text>
</comment>
<evidence type="ECO:0000256" key="2">
    <source>
        <dbReference type="ARBA" id="ARBA00007362"/>
    </source>
</evidence>
<keyword evidence="6 7" id="KW-0472">Membrane</keyword>
<keyword evidence="5 7" id="KW-1133">Transmembrane helix</keyword>
<dbReference type="EMBL" id="JAMZFW010000003">
    <property type="protein sequence ID" value="MCP1101493.1"/>
    <property type="molecule type" value="Genomic_DNA"/>
</dbReference>
<evidence type="ECO:0000313" key="10">
    <source>
        <dbReference type="Proteomes" id="UP001523566"/>
    </source>
</evidence>
<gene>
    <name evidence="9" type="ORF">NK125_03575</name>
</gene>
<dbReference type="Pfam" id="PF00892">
    <property type="entry name" value="EamA"/>
    <property type="match status" value="2"/>
</dbReference>
<evidence type="ECO:0000256" key="7">
    <source>
        <dbReference type="SAM" id="Phobius"/>
    </source>
</evidence>
<dbReference type="PANTHER" id="PTHR32322">
    <property type="entry name" value="INNER MEMBRANE TRANSPORTER"/>
    <property type="match status" value="1"/>
</dbReference>
<evidence type="ECO:0000256" key="3">
    <source>
        <dbReference type="ARBA" id="ARBA00022475"/>
    </source>
</evidence>